<keyword evidence="1" id="KW-0689">Ribosomal protein</keyword>
<evidence type="ECO:0008006" key="5">
    <source>
        <dbReference type="Google" id="ProtNLM"/>
    </source>
</evidence>
<dbReference type="AlphaFoldDB" id="A0A1G2HFW3"/>
<reference evidence="3 4" key="1">
    <citation type="journal article" date="2016" name="Nat. Commun.">
        <title>Thousands of microbial genomes shed light on interconnected biogeochemical processes in an aquifer system.</title>
        <authorList>
            <person name="Anantharaman K."/>
            <person name="Brown C.T."/>
            <person name="Hug L.A."/>
            <person name="Sharon I."/>
            <person name="Castelle C.J."/>
            <person name="Probst A.J."/>
            <person name="Thomas B.C."/>
            <person name="Singh A."/>
            <person name="Wilkins M.J."/>
            <person name="Karaoz U."/>
            <person name="Brodie E.L."/>
            <person name="Williams K.H."/>
            <person name="Hubbard S.S."/>
            <person name="Banfield J.F."/>
        </authorList>
    </citation>
    <scope>NUCLEOTIDE SEQUENCE [LARGE SCALE GENOMIC DNA]</scope>
</reference>
<dbReference type="GO" id="GO:0005840">
    <property type="term" value="C:ribosome"/>
    <property type="evidence" value="ECO:0007669"/>
    <property type="project" value="UniProtKB-KW"/>
</dbReference>
<dbReference type="SUPFAM" id="SSF143800">
    <property type="entry name" value="L28p-like"/>
    <property type="match status" value="1"/>
</dbReference>
<organism evidence="3 4">
    <name type="scientific">Candidatus Spechtbacteria bacterium RIFCSPLOWO2_02_FULL_38_8</name>
    <dbReference type="NCBI Taxonomy" id="1802164"/>
    <lineage>
        <taxon>Bacteria</taxon>
        <taxon>Candidatus Spechtiibacteriota</taxon>
    </lineage>
</organism>
<accession>A0A1G2HFW3</accession>
<proteinExistence type="predicted"/>
<keyword evidence="2" id="KW-0687">Ribonucleoprotein</keyword>
<dbReference type="Proteomes" id="UP000178509">
    <property type="component" value="Unassembled WGS sequence"/>
</dbReference>
<name>A0A1G2HFW3_9BACT</name>
<dbReference type="EMBL" id="MHOJ01000043">
    <property type="protein sequence ID" value="OGZ61387.1"/>
    <property type="molecule type" value="Genomic_DNA"/>
</dbReference>
<protein>
    <recommendedName>
        <fullName evidence="5">50S ribosomal protein L28</fullName>
    </recommendedName>
</protein>
<gene>
    <name evidence="3" type="ORF">A3H51_01270</name>
</gene>
<evidence type="ECO:0000313" key="4">
    <source>
        <dbReference type="Proteomes" id="UP000178509"/>
    </source>
</evidence>
<evidence type="ECO:0000313" key="3">
    <source>
        <dbReference type="EMBL" id="OGZ61387.1"/>
    </source>
</evidence>
<sequence length="62" mass="7282">MANECTICGRGSQLEWKRKLLRGNYNPTVKKRKYPNLQWMKMSDGSRKKACTRCIKTSTKTR</sequence>
<evidence type="ECO:0000256" key="2">
    <source>
        <dbReference type="ARBA" id="ARBA00023274"/>
    </source>
</evidence>
<evidence type="ECO:0000256" key="1">
    <source>
        <dbReference type="ARBA" id="ARBA00022980"/>
    </source>
</evidence>
<dbReference type="GO" id="GO:1990904">
    <property type="term" value="C:ribonucleoprotein complex"/>
    <property type="evidence" value="ECO:0007669"/>
    <property type="project" value="UniProtKB-KW"/>
</dbReference>
<dbReference type="InterPro" id="IPR034704">
    <property type="entry name" value="Ribosomal_bL28/bL31-like_sf"/>
</dbReference>
<comment type="caution">
    <text evidence="3">The sequence shown here is derived from an EMBL/GenBank/DDBJ whole genome shotgun (WGS) entry which is preliminary data.</text>
</comment>